<dbReference type="Gene3D" id="3.40.50.620">
    <property type="entry name" value="HUPs"/>
    <property type="match status" value="1"/>
</dbReference>
<dbReference type="AlphaFoldDB" id="A0A328VCI9"/>
<dbReference type="CDD" id="cd00293">
    <property type="entry name" value="USP-like"/>
    <property type="match status" value="1"/>
</dbReference>
<dbReference type="Pfam" id="PF00582">
    <property type="entry name" value="Usp"/>
    <property type="match status" value="1"/>
</dbReference>
<dbReference type="InterPro" id="IPR014729">
    <property type="entry name" value="Rossmann-like_a/b/a_fold"/>
</dbReference>
<dbReference type="RefSeq" id="WP_189361265.1">
    <property type="nucleotide sequence ID" value="NZ_MCIF01000002.1"/>
</dbReference>
<evidence type="ECO:0000313" key="2">
    <source>
        <dbReference type="EMBL" id="RAQ94511.1"/>
    </source>
</evidence>
<gene>
    <name evidence="2" type="ORF">A4R35_03125</name>
</gene>
<feature type="domain" description="UspA" evidence="1">
    <location>
        <begin position="5"/>
        <end position="156"/>
    </location>
</feature>
<dbReference type="EMBL" id="MCIF01000002">
    <property type="protein sequence ID" value="RAQ94511.1"/>
    <property type="molecule type" value="Genomic_DNA"/>
</dbReference>
<protein>
    <recommendedName>
        <fullName evidence="1">UspA domain-containing protein</fullName>
    </recommendedName>
</protein>
<evidence type="ECO:0000259" key="1">
    <source>
        <dbReference type="Pfam" id="PF00582"/>
    </source>
</evidence>
<organism evidence="2 3">
    <name type="scientific">Thermogemmatispora tikiterensis</name>
    <dbReference type="NCBI Taxonomy" id="1825093"/>
    <lineage>
        <taxon>Bacteria</taxon>
        <taxon>Bacillati</taxon>
        <taxon>Chloroflexota</taxon>
        <taxon>Ktedonobacteria</taxon>
        <taxon>Thermogemmatisporales</taxon>
        <taxon>Thermogemmatisporaceae</taxon>
        <taxon>Thermogemmatispora</taxon>
    </lineage>
</organism>
<name>A0A328VCI9_9CHLR</name>
<comment type="caution">
    <text evidence="2">The sequence shown here is derived from an EMBL/GenBank/DDBJ whole genome shotgun (WGS) entry which is preliminary data.</text>
</comment>
<sequence>MSALRVLCCLDGVNAEVLGQALARLWPLAGDRLRVGLLYVIDTRPLGELERRRERFLRPPHLPPVRQEQLRQAERETAQEILQEAARYVSGAELLQREGKAEQEIVRCAQEWGASLIMLCARSPRNGHGPEQGPASVGHVARFVLDHAGCPVLLLRGMLPSETPGAS</sequence>
<keyword evidence="3" id="KW-1185">Reference proteome</keyword>
<reference evidence="2 3" key="1">
    <citation type="submission" date="2016-08" db="EMBL/GenBank/DDBJ databases">
        <title>Analysis of Carbohydrate Active Enzymes in Thermogemmatispora T81 Reveals Carbohydrate Degradation Ability.</title>
        <authorList>
            <person name="Tomazini A."/>
            <person name="Lal S."/>
            <person name="Stott M."/>
            <person name="Henrissat B."/>
            <person name="Polikarpov I."/>
            <person name="Sparling R."/>
            <person name="Levin D.B."/>
        </authorList>
    </citation>
    <scope>NUCLEOTIDE SEQUENCE [LARGE SCALE GENOMIC DNA]</scope>
    <source>
        <strain evidence="2 3">T81</strain>
    </source>
</reference>
<dbReference type="SUPFAM" id="SSF52402">
    <property type="entry name" value="Adenine nucleotide alpha hydrolases-like"/>
    <property type="match status" value="1"/>
</dbReference>
<proteinExistence type="predicted"/>
<evidence type="ECO:0000313" key="3">
    <source>
        <dbReference type="Proteomes" id="UP000248706"/>
    </source>
</evidence>
<accession>A0A328VCI9</accession>
<dbReference type="InterPro" id="IPR006016">
    <property type="entry name" value="UspA"/>
</dbReference>
<dbReference type="Proteomes" id="UP000248706">
    <property type="component" value="Unassembled WGS sequence"/>
</dbReference>